<evidence type="ECO:0000256" key="4">
    <source>
        <dbReference type="ARBA" id="ARBA00018477"/>
    </source>
</evidence>
<dbReference type="GO" id="GO:0046872">
    <property type="term" value="F:metal ion binding"/>
    <property type="evidence" value="ECO:0007669"/>
    <property type="project" value="UniProtKB-KW"/>
</dbReference>
<evidence type="ECO:0000313" key="9">
    <source>
        <dbReference type="EMBL" id="KAL3321038.1"/>
    </source>
</evidence>
<reference evidence="9 10" key="1">
    <citation type="submission" date="2024-11" db="EMBL/GenBank/DDBJ databases">
        <title>Adaptive evolution of stress response genes in parasites aligns with host niche diversity.</title>
        <authorList>
            <person name="Hahn C."/>
            <person name="Resl P."/>
        </authorList>
    </citation>
    <scope>NUCLEOTIDE SEQUENCE [LARGE SCALE GENOMIC DNA]</scope>
    <source>
        <strain evidence="9">EGGRZ-B1_66</strain>
        <tissue evidence="9">Body</tissue>
    </source>
</reference>
<dbReference type="AlphaFoldDB" id="A0ABD2QNC1"/>
<dbReference type="EMBL" id="JBJKFK010000014">
    <property type="protein sequence ID" value="KAL3321038.1"/>
    <property type="molecule type" value="Genomic_DNA"/>
</dbReference>
<keyword evidence="7" id="KW-0460">Magnesium</keyword>
<evidence type="ECO:0000313" key="10">
    <source>
        <dbReference type="Proteomes" id="UP001626550"/>
    </source>
</evidence>
<sequence>MKLIVVADDGGYSEIRDTGILSALEDSSSGSNRGISEVAILTNGVVSRDLNRTSRSNLFSYLKQYRMTPGLHINLTEGTPLSKRCSLLLNDCGIFRGKFGFRQLLQQDESEELFREIFAEIEAQITQFVVLFGCDPSFINGHQHIHVLPMVVKAICSSSLNGKSIFVRIPHEDSVYLDTFSSTSNMEAISFYQQVGKESEAAKADFVQNGFRVVDVFIGMALMGQNLNVQNLKRDFQALINKGSISTIELMVHPGYPLTEKDTEAGCGSGPDDFSKSSDRDYELNFLKSQQFSDLMQTFGINLQRFSCIE</sequence>
<dbReference type="PANTHER" id="PTHR31609">
    <property type="entry name" value="YDJC DEACETYLASE FAMILY MEMBER"/>
    <property type="match status" value="1"/>
</dbReference>
<evidence type="ECO:0000256" key="3">
    <source>
        <dbReference type="ARBA" id="ARBA00008843"/>
    </source>
</evidence>
<evidence type="ECO:0000256" key="7">
    <source>
        <dbReference type="ARBA" id="ARBA00022842"/>
    </source>
</evidence>
<dbReference type="PANTHER" id="PTHR31609:SF1">
    <property type="entry name" value="CARBOHYDRATE DEACETYLASE"/>
    <property type="match status" value="1"/>
</dbReference>
<keyword evidence="6" id="KW-0378">Hydrolase</keyword>
<keyword evidence="8" id="KW-0119">Carbohydrate metabolism</keyword>
<name>A0ABD2QNC1_9PLAT</name>
<accession>A0ABD2QNC1</accession>
<dbReference type="InterPro" id="IPR006879">
    <property type="entry name" value="YdjC-like"/>
</dbReference>
<dbReference type="GO" id="GO:0016787">
    <property type="term" value="F:hydrolase activity"/>
    <property type="evidence" value="ECO:0007669"/>
    <property type="project" value="UniProtKB-KW"/>
</dbReference>
<comment type="function">
    <text evidence="2">Probably catalyzes the deacetylation of acetylated carbohydrates an important step in the degradation of oligosaccharides.</text>
</comment>
<dbReference type="SUPFAM" id="SSF88713">
    <property type="entry name" value="Glycoside hydrolase/deacetylase"/>
    <property type="match status" value="1"/>
</dbReference>
<dbReference type="Gene3D" id="3.20.20.370">
    <property type="entry name" value="Glycoside hydrolase/deacetylase"/>
    <property type="match status" value="1"/>
</dbReference>
<dbReference type="Proteomes" id="UP001626550">
    <property type="component" value="Unassembled WGS sequence"/>
</dbReference>
<keyword evidence="10" id="KW-1185">Reference proteome</keyword>
<comment type="cofactor">
    <cofactor evidence="1">
        <name>Mg(2+)</name>
        <dbReference type="ChEBI" id="CHEBI:18420"/>
    </cofactor>
</comment>
<evidence type="ECO:0000256" key="6">
    <source>
        <dbReference type="ARBA" id="ARBA00022801"/>
    </source>
</evidence>
<gene>
    <name evidence="9" type="ORF">Ciccas_000277</name>
</gene>
<dbReference type="InterPro" id="IPR011330">
    <property type="entry name" value="Glyco_hydro/deAcase_b/a-brl"/>
</dbReference>
<keyword evidence="5" id="KW-0479">Metal-binding</keyword>
<dbReference type="Pfam" id="PF04794">
    <property type="entry name" value="YdjC"/>
    <property type="match status" value="1"/>
</dbReference>
<comment type="similarity">
    <text evidence="3">Belongs to the YdjC deacetylase family.</text>
</comment>
<proteinExistence type="inferred from homology"/>
<protein>
    <recommendedName>
        <fullName evidence="4">Carbohydrate deacetylase</fullName>
    </recommendedName>
</protein>
<evidence type="ECO:0000256" key="5">
    <source>
        <dbReference type="ARBA" id="ARBA00022723"/>
    </source>
</evidence>
<evidence type="ECO:0000256" key="2">
    <source>
        <dbReference type="ARBA" id="ARBA00003451"/>
    </source>
</evidence>
<evidence type="ECO:0000256" key="8">
    <source>
        <dbReference type="ARBA" id="ARBA00023277"/>
    </source>
</evidence>
<organism evidence="9 10">
    <name type="scientific">Cichlidogyrus casuarinus</name>
    <dbReference type="NCBI Taxonomy" id="1844966"/>
    <lineage>
        <taxon>Eukaryota</taxon>
        <taxon>Metazoa</taxon>
        <taxon>Spiralia</taxon>
        <taxon>Lophotrochozoa</taxon>
        <taxon>Platyhelminthes</taxon>
        <taxon>Monogenea</taxon>
        <taxon>Monopisthocotylea</taxon>
        <taxon>Dactylogyridea</taxon>
        <taxon>Ancyrocephalidae</taxon>
        <taxon>Cichlidogyrus</taxon>
    </lineage>
</organism>
<evidence type="ECO:0000256" key="1">
    <source>
        <dbReference type="ARBA" id="ARBA00001946"/>
    </source>
</evidence>
<comment type="caution">
    <text evidence="9">The sequence shown here is derived from an EMBL/GenBank/DDBJ whole genome shotgun (WGS) entry which is preliminary data.</text>
</comment>